<dbReference type="Gene3D" id="1.10.418.10">
    <property type="entry name" value="Calponin-like domain"/>
    <property type="match status" value="4"/>
</dbReference>
<dbReference type="GO" id="GO:0005884">
    <property type="term" value="C:actin filament"/>
    <property type="evidence" value="ECO:0007669"/>
    <property type="project" value="TreeGrafter"/>
</dbReference>
<accession>A0A1I8JAL8</accession>
<dbReference type="InterPro" id="IPR001715">
    <property type="entry name" value="CH_dom"/>
</dbReference>
<protein>
    <submittedName>
        <fullName evidence="2">Fimbrin</fullName>
    </submittedName>
</protein>
<dbReference type="Proteomes" id="UP000095280">
    <property type="component" value="Unplaced"/>
</dbReference>
<dbReference type="FunFam" id="1.10.418.10:FF:000016">
    <property type="entry name" value="Probable fimbrin"/>
    <property type="match status" value="1"/>
</dbReference>
<evidence type="ECO:0000313" key="1">
    <source>
        <dbReference type="Proteomes" id="UP000095280"/>
    </source>
</evidence>
<dbReference type="PROSITE" id="PS00019">
    <property type="entry name" value="ACTININ_1"/>
    <property type="match status" value="1"/>
</dbReference>
<dbReference type="WBParaSite" id="maker-uti_cns_0046673-snap-gene-0.5-mRNA-1">
    <property type="protein sequence ID" value="maker-uti_cns_0046673-snap-gene-0.5-mRNA-1"/>
    <property type="gene ID" value="maker-uti_cns_0046673-snap-gene-0.5"/>
</dbReference>
<dbReference type="PANTHER" id="PTHR19961">
    <property type="entry name" value="FIMBRIN/PLASTIN"/>
    <property type="match status" value="1"/>
</dbReference>
<dbReference type="CDD" id="cd21301">
    <property type="entry name" value="CH_PLS_rpt4"/>
    <property type="match status" value="1"/>
</dbReference>
<dbReference type="GO" id="GO:0032432">
    <property type="term" value="C:actin filament bundle"/>
    <property type="evidence" value="ECO:0007669"/>
    <property type="project" value="TreeGrafter"/>
</dbReference>
<sequence>MSRPQFTQSVLLDADENIADLLRKFPDLGKDGGTVSKDELRDALDAMGAKVSGFQLRDLLNDLMPTKTSFDKDALVTLYCQVKMKQPDRDVKDSMKKLHNPEDKQSMKKISGTGNEWTLHTIGDSERRGYAGWINKMLEKDPDLSHLLPVDGNTDELYEKLGDGLVLCKLINSAVPDTIHEKAMNKLAQLKGGSAGFRMHENLVLAVNSAESIGCCIVNIGANDIKECRPHIILGLIWQIIRIGLMKDITLSQHKELAALLLPGETLEDLKQLSPEELLLRWVNYQLAKAGTDKRVHNFKDDIMDSEAYAHLLSQIAPADKRSEMRSPQEVLASADRLKRADGVLSNADKLDAAVFVVSEDIAFANEPGRNREKLNMAFVANLFNNYPAMEAVQDVEVEVIEETLEEKTFRNWMNSLGVSPFVKDLYSDLRNGLILLTLMDHIKPGVVPWSKVCKTFVPNKKLFQWQANCNYVIECGRKIGLPMTNIGAEDIRDGDRKLTLGLVFQMMRAYTLSLLMQLTGGTRKIDDDEIIQWANQKLEAAGKAARVKSFKDPSLADGMVILELADAIKPKTVDTSIAAGMKDQLDRARFILSKSRMIGGRIYALPEHVVQVNKNMIMTVFACLMILDFQINKPSA</sequence>
<dbReference type="InterPro" id="IPR001589">
    <property type="entry name" value="Actinin_actin-bd_CS"/>
</dbReference>
<dbReference type="GO" id="GO:0051015">
    <property type="term" value="F:actin filament binding"/>
    <property type="evidence" value="ECO:0007669"/>
    <property type="project" value="InterPro"/>
</dbReference>
<dbReference type="STRING" id="282301.A0A1I8JAL8"/>
<dbReference type="PANTHER" id="PTHR19961:SF18">
    <property type="entry name" value="FI19014P1"/>
    <property type="match status" value="1"/>
</dbReference>
<reference evidence="2" key="1">
    <citation type="submission" date="2016-11" db="UniProtKB">
        <authorList>
            <consortium name="WormBaseParasite"/>
        </authorList>
    </citation>
    <scope>IDENTIFICATION</scope>
</reference>
<keyword evidence="1" id="KW-1185">Reference proteome</keyword>
<dbReference type="PROSITE" id="PS00020">
    <property type="entry name" value="ACTININ_2"/>
    <property type="match status" value="1"/>
</dbReference>
<dbReference type="InterPro" id="IPR036872">
    <property type="entry name" value="CH_dom_sf"/>
</dbReference>
<dbReference type="OrthoDB" id="431378at2759"/>
<proteinExistence type="predicted"/>
<dbReference type="PROSITE" id="PS50021">
    <property type="entry name" value="CH"/>
    <property type="match status" value="4"/>
</dbReference>
<dbReference type="GO" id="GO:0051017">
    <property type="term" value="P:actin filament bundle assembly"/>
    <property type="evidence" value="ECO:0007669"/>
    <property type="project" value="InterPro"/>
</dbReference>
<dbReference type="Pfam" id="PF00307">
    <property type="entry name" value="CH"/>
    <property type="match status" value="4"/>
</dbReference>
<organism evidence="1 2">
    <name type="scientific">Macrostomum lignano</name>
    <dbReference type="NCBI Taxonomy" id="282301"/>
    <lineage>
        <taxon>Eukaryota</taxon>
        <taxon>Metazoa</taxon>
        <taxon>Spiralia</taxon>
        <taxon>Lophotrochozoa</taxon>
        <taxon>Platyhelminthes</taxon>
        <taxon>Rhabditophora</taxon>
        <taxon>Macrostomorpha</taxon>
        <taxon>Macrostomida</taxon>
        <taxon>Macrostomidae</taxon>
        <taxon>Macrostomum</taxon>
    </lineage>
</organism>
<name>A0A1I8JAL8_9PLAT</name>
<dbReference type="GO" id="GO:0005737">
    <property type="term" value="C:cytoplasm"/>
    <property type="evidence" value="ECO:0007669"/>
    <property type="project" value="TreeGrafter"/>
</dbReference>
<dbReference type="GO" id="GO:0051639">
    <property type="term" value="P:actin filament network formation"/>
    <property type="evidence" value="ECO:0007669"/>
    <property type="project" value="TreeGrafter"/>
</dbReference>
<evidence type="ECO:0000313" key="2">
    <source>
        <dbReference type="WBParaSite" id="maker-uti_cns_0046673-snap-gene-0.5-mRNA-1"/>
    </source>
</evidence>
<dbReference type="FunFam" id="1.10.418.10:FF:000042">
    <property type="entry name" value="Fimbrin, putative"/>
    <property type="match status" value="1"/>
</dbReference>
<dbReference type="AlphaFoldDB" id="A0A1I8JAL8"/>
<dbReference type="InterPro" id="IPR039959">
    <property type="entry name" value="Fimbrin/Plastin"/>
</dbReference>
<dbReference type="SMART" id="SM00033">
    <property type="entry name" value="CH"/>
    <property type="match status" value="4"/>
</dbReference>
<dbReference type="CDD" id="cd21298">
    <property type="entry name" value="CH_PLS_rpt3"/>
    <property type="match status" value="1"/>
</dbReference>
<dbReference type="SUPFAM" id="SSF47576">
    <property type="entry name" value="Calponin-homology domain, CH-domain"/>
    <property type="match status" value="1"/>
</dbReference>